<gene>
    <name evidence="1" type="ORF">BDW42DRAFT_164703</name>
</gene>
<evidence type="ECO:0000313" key="1">
    <source>
        <dbReference type="EMBL" id="PLN83574.1"/>
    </source>
</evidence>
<sequence length="202" mass="22085">MSSNIHSPEEIRKAAVAVGEALASCEKYAIVGGGACALLGSTRATQDIDLVVPRGKTANARQLLRASSDFEVERGTNHTAYKAERLVEIEILAPPALFKEPFDQETEVITVHGTKVLKPALLLNAKCGAVTGRATEEKKRTDLFDIVFLLNFCARNPEYLPKADEVPKATKELVQSIIQIYGGQDAWERAGYDLETGHFTRD</sequence>
<reference evidence="2" key="1">
    <citation type="submission" date="2017-12" db="EMBL/GenBank/DDBJ databases">
        <authorList>
            <consortium name="DOE Joint Genome Institute"/>
            <person name="Mondo S.J."/>
            <person name="Kjaerbolling I."/>
            <person name="Vesth T.C."/>
            <person name="Frisvad J.C."/>
            <person name="Nybo J.L."/>
            <person name="Theobald S."/>
            <person name="Kuo A."/>
            <person name="Bowyer P."/>
            <person name="Matsuda Y."/>
            <person name="Lyhne E.K."/>
            <person name="Kogle M.E."/>
            <person name="Clum A."/>
            <person name="Lipzen A."/>
            <person name="Salamov A."/>
            <person name="Ngan C.Y."/>
            <person name="Daum C."/>
            <person name="Chiniquy J."/>
            <person name="Barry K."/>
            <person name="LaButti K."/>
            <person name="Haridas S."/>
            <person name="Simmons B.A."/>
            <person name="Magnuson J.K."/>
            <person name="Mortensen U.H."/>
            <person name="Larsen T.O."/>
            <person name="Grigoriev I.V."/>
            <person name="Baker S.E."/>
            <person name="Andersen M.R."/>
            <person name="Nordberg H.P."/>
            <person name="Cantor M.N."/>
            <person name="Hua S.X."/>
        </authorList>
    </citation>
    <scope>NUCLEOTIDE SEQUENCE [LARGE SCALE GENOMIC DNA]</scope>
    <source>
        <strain evidence="2">IBT 19404</strain>
    </source>
</reference>
<dbReference type="EMBL" id="KZ559518">
    <property type="protein sequence ID" value="PLN83574.1"/>
    <property type="molecule type" value="Genomic_DNA"/>
</dbReference>
<dbReference type="SUPFAM" id="SSF81301">
    <property type="entry name" value="Nucleotidyltransferase"/>
    <property type="match status" value="1"/>
</dbReference>
<evidence type="ECO:0008006" key="3">
    <source>
        <dbReference type="Google" id="ProtNLM"/>
    </source>
</evidence>
<dbReference type="InterPro" id="IPR043519">
    <property type="entry name" value="NT_sf"/>
</dbReference>
<dbReference type="AlphaFoldDB" id="A0A2J5I1B5"/>
<dbReference type="Proteomes" id="UP000235023">
    <property type="component" value="Unassembled WGS sequence"/>
</dbReference>
<dbReference type="Gene3D" id="3.30.460.40">
    <property type="match status" value="1"/>
</dbReference>
<dbReference type="OrthoDB" id="5419802at2759"/>
<name>A0A2J5I1B5_9EURO</name>
<evidence type="ECO:0000313" key="2">
    <source>
        <dbReference type="Proteomes" id="UP000235023"/>
    </source>
</evidence>
<accession>A0A2J5I1B5</accession>
<keyword evidence="2" id="KW-1185">Reference proteome</keyword>
<protein>
    <recommendedName>
        <fullName evidence="3">Nucleotidyl transferase AbiEii toxin, Type IV TA system</fullName>
    </recommendedName>
</protein>
<organism evidence="1 2">
    <name type="scientific">Aspergillus taichungensis</name>
    <dbReference type="NCBI Taxonomy" id="482145"/>
    <lineage>
        <taxon>Eukaryota</taxon>
        <taxon>Fungi</taxon>
        <taxon>Dikarya</taxon>
        <taxon>Ascomycota</taxon>
        <taxon>Pezizomycotina</taxon>
        <taxon>Eurotiomycetes</taxon>
        <taxon>Eurotiomycetidae</taxon>
        <taxon>Eurotiales</taxon>
        <taxon>Aspergillaceae</taxon>
        <taxon>Aspergillus</taxon>
        <taxon>Aspergillus subgen. Circumdati</taxon>
    </lineage>
</organism>
<proteinExistence type="predicted"/>